<dbReference type="AlphaFoldDB" id="A0A2S5B6B0"/>
<dbReference type="Pfam" id="PF07479">
    <property type="entry name" value="NAD_Gly3P_dh_C"/>
    <property type="match status" value="1"/>
</dbReference>
<dbReference type="EMBL" id="PJQD01000050">
    <property type="protein sequence ID" value="POY72286.1"/>
    <property type="molecule type" value="Genomic_DNA"/>
</dbReference>
<dbReference type="GO" id="GO:0051287">
    <property type="term" value="F:NAD binding"/>
    <property type="evidence" value="ECO:0007669"/>
    <property type="project" value="UniProtKB-UniRule"/>
</dbReference>
<feature type="domain" description="Glycerol-3-phosphate dehydrogenase NAD-dependent C-terminal" evidence="9">
    <location>
        <begin position="335"/>
        <end position="494"/>
    </location>
</feature>
<evidence type="ECO:0000313" key="10">
    <source>
        <dbReference type="EMBL" id="POY72286.1"/>
    </source>
</evidence>
<keyword evidence="11" id="KW-1185">Reference proteome</keyword>
<dbReference type="PANTHER" id="PTHR11728:SF8">
    <property type="entry name" value="GLYCEROL-3-PHOSPHATE DEHYDROGENASE [NAD(+)]-RELATED"/>
    <property type="match status" value="1"/>
</dbReference>
<evidence type="ECO:0000256" key="1">
    <source>
        <dbReference type="ARBA" id="ARBA00011009"/>
    </source>
</evidence>
<dbReference type="OrthoDB" id="10263760at2759"/>
<evidence type="ECO:0000259" key="9">
    <source>
        <dbReference type="Pfam" id="PF07479"/>
    </source>
</evidence>
<feature type="domain" description="Glycerol-3-phosphate dehydrogenase NAD-dependent N-terminal" evidence="8">
    <location>
        <begin position="142"/>
        <end position="314"/>
    </location>
</feature>
<dbReference type="FunFam" id="3.40.50.720:FF:000365">
    <property type="entry name" value="Glycerol-3-phosphate dehydrogenase [NAD(+)]"/>
    <property type="match status" value="1"/>
</dbReference>
<gene>
    <name evidence="10" type="ORF">BMF94_4588</name>
</gene>
<comment type="similarity">
    <text evidence="1 5">Belongs to the NAD-dependent glycerol-3-phosphate dehydrogenase family.</text>
</comment>
<dbReference type="PRINTS" id="PR00077">
    <property type="entry name" value="GPDHDRGNASE"/>
</dbReference>
<dbReference type="GO" id="GO:0005829">
    <property type="term" value="C:cytosol"/>
    <property type="evidence" value="ECO:0007669"/>
    <property type="project" value="TreeGrafter"/>
</dbReference>
<dbReference type="GO" id="GO:0005634">
    <property type="term" value="C:nucleus"/>
    <property type="evidence" value="ECO:0007669"/>
    <property type="project" value="TreeGrafter"/>
</dbReference>
<dbReference type="GO" id="GO:0141152">
    <property type="term" value="F:glycerol-3-phosphate dehydrogenase (NAD+) activity"/>
    <property type="evidence" value="ECO:0007669"/>
    <property type="project" value="UniProtKB-UniRule"/>
</dbReference>
<evidence type="ECO:0000256" key="6">
    <source>
        <dbReference type="RuleBase" id="RU361243"/>
    </source>
</evidence>
<proteinExistence type="inferred from homology"/>
<dbReference type="NCBIfam" id="TIGR03376">
    <property type="entry name" value="glycerol3P_DH"/>
    <property type="match status" value="1"/>
</dbReference>
<dbReference type="STRING" id="741276.A0A2S5B6B0"/>
<comment type="caution">
    <text evidence="10">The sequence shown here is derived from an EMBL/GenBank/DDBJ whole genome shotgun (WGS) entry which is preliminary data.</text>
</comment>
<dbReference type="GO" id="GO:0005975">
    <property type="term" value="P:carbohydrate metabolic process"/>
    <property type="evidence" value="ECO:0007669"/>
    <property type="project" value="InterPro"/>
</dbReference>
<dbReference type="InterPro" id="IPR006109">
    <property type="entry name" value="G3P_DH_NAD-dep_C"/>
</dbReference>
<dbReference type="InterPro" id="IPR013328">
    <property type="entry name" value="6PGD_dom2"/>
</dbReference>
<dbReference type="InterPro" id="IPR006168">
    <property type="entry name" value="G3P_DH_NAD-dep"/>
</dbReference>
<evidence type="ECO:0000256" key="5">
    <source>
        <dbReference type="RuleBase" id="RU000437"/>
    </source>
</evidence>
<organism evidence="10 11">
    <name type="scientific">Rhodotorula taiwanensis</name>
    <dbReference type="NCBI Taxonomy" id="741276"/>
    <lineage>
        <taxon>Eukaryota</taxon>
        <taxon>Fungi</taxon>
        <taxon>Dikarya</taxon>
        <taxon>Basidiomycota</taxon>
        <taxon>Pucciniomycotina</taxon>
        <taxon>Microbotryomycetes</taxon>
        <taxon>Sporidiobolales</taxon>
        <taxon>Sporidiobolaceae</taxon>
        <taxon>Rhodotorula</taxon>
    </lineage>
</organism>
<evidence type="ECO:0000256" key="4">
    <source>
        <dbReference type="ARBA" id="ARBA00048683"/>
    </source>
</evidence>
<evidence type="ECO:0000256" key="2">
    <source>
        <dbReference type="ARBA" id="ARBA00023002"/>
    </source>
</evidence>
<comment type="catalytic activity">
    <reaction evidence="4 6">
        <text>sn-glycerol 3-phosphate + NAD(+) = dihydroxyacetone phosphate + NADH + H(+)</text>
        <dbReference type="Rhea" id="RHEA:11092"/>
        <dbReference type="ChEBI" id="CHEBI:15378"/>
        <dbReference type="ChEBI" id="CHEBI:57540"/>
        <dbReference type="ChEBI" id="CHEBI:57597"/>
        <dbReference type="ChEBI" id="CHEBI:57642"/>
        <dbReference type="ChEBI" id="CHEBI:57945"/>
        <dbReference type="EC" id="1.1.1.8"/>
    </reaction>
</comment>
<evidence type="ECO:0000256" key="3">
    <source>
        <dbReference type="ARBA" id="ARBA00023027"/>
    </source>
</evidence>
<evidence type="ECO:0000256" key="7">
    <source>
        <dbReference type="SAM" id="MobiDB-lite"/>
    </source>
</evidence>
<keyword evidence="3 5" id="KW-0520">NAD</keyword>
<dbReference type="SUPFAM" id="SSF51735">
    <property type="entry name" value="NAD(P)-binding Rossmann-fold domains"/>
    <property type="match status" value="1"/>
</dbReference>
<dbReference type="PANTHER" id="PTHR11728">
    <property type="entry name" value="GLYCEROL-3-PHOSPHATE DEHYDROGENASE"/>
    <property type="match status" value="1"/>
</dbReference>
<dbReference type="Gene3D" id="3.40.50.720">
    <property type="entry name" value="NAD(P)-binding Rossmann-like Domain"/>
    <property type="match status" value="1"/>
</dbReference>
<dbReference type="Pfam" id="PF01210">
    <property type="entry name" value="NAD_Gly3P_dh_N"/>
    <property type="match status" value="1"/>
</dbReference>
<dbReference type="Proteomes" id="UP000237144">
    <property type="component" value="Unassembled WGS sequence"/>
</dbReference>
<dbReference type="SUPFAM" id="SSF48179">
    <property type="entry name" value="6-phosphogluconate dehydrogenase C-terminal domain-like"/>
    <property type="match status" value="1"/>
</dbReference>
<evidence type="ECO:0000259" key="8">
    <source>
        <dbReference type="Pfam" id="PF01210"/>
    </source>
</evidence>
<dbReference type="GO" id="GO:0042803">
    <property type="term" value="F:protein homodimerization activity"/>
    <property type="evidence" value="ECO:0007669"/>
    <property type="project" value="InterPro"/>
</dbReference>
<accession>A0A2S5B6B0</accession>
<name>A0A2S5B6B0_9BASI</name>
<protein>
    <recommendedName>
        <fullName evidence="6">Glycerol-3-phosphate dehydrogenase [NAD(+)]</fullName>
        <ecNumber evidence="6">1.1.1.8</ecNumber>
    </recommendedName>
</protein>
<keyword evidence="2 5" id="KW-0560">Oxidoreductase</keyword>
<dbReference type="PROSITE" id="PS00957">
    <property type="entry name" value="NAD_G3PDH"/>
    <property type="match status" value="1"/>
</dbReference>
<feature type="region of interest" description="Disordered" evidence="7">
    <location>
        <begin position="1"/>
        <end position="118"/>
    </location>
</feature>
<evidence type="ECO:0000313" key="11">
    <source>
        <dbReference type="Proteomes" id="UP000237144"/>
    </source>
</evidence>
<reference evidence="10 11" key="1">
    <citation type="journal article" date="2018" name="Front. Microbiol.">
        <title>Prospects for Fungal Bioremediation of Acidic Radioactive Waste Sites: Characterization and Genome Sequence of Rhodotorula taiwanensis MD1149.</title>
        <authorList>
            <person name="Tkavc R."/>
            <person name="Matrosova V.Y."/>
            <person name="Grichenko O.E."/>
            <person name="Gostincar C."/>
            <person name="Volpe R.P."/>
            <person name="Klimenkova P."/>
            <person name="Gaidamakova E.K."/>
            <person name="Zhou C.E."/>
            <person name="Stewart B.J."/>
            <person name="Lyman M.G."/>
            <person name="Malfatti S.A."/>
            <person name="Rubinfeld B."/>
            <person name="Courtot M."/>
            <person name="Singh J."/>
            <person name="Dalgard C.L."/>
            <person name="Hamilton T."/>
            <person name="Frey K.G."/>
            <person name="Gunde-Cimerman N."/>
            <person name="Dugan L."/>
            <person name="Daly M.J."/>
        </authorList>
    </citation>
    <scope>NUCLEOTIDE SEQUENCE [LARGE SCALE GENOMIC DNA]</scope>
    <source>
        <strain evidence="10 11">MD1149</strain>
    </source>
</reference>
<dbReference type="Gene3D" id="1.10.1040.10">
    <property type="entry name" value="N-(1-d-carboxylethyl)-l-norvaline Dehydrogenase, domain 2"/>
    <property type="match status" value="1"/>
</dbReference>
<dbReference type="InterPro" id="IPR011128">
    <property type="entry name" value="G3P_DH_NAD-dep_N"/>
</dbReference>
<dbReference type="InterPro" id="IPR036291">
    <property type="entry name" value="NAD(P)-bd_dom_sf"/>
</dbReference>
<dbReference type="EC" id="1.1.1.8" evidence="6"/>
<dbReference type="FunFam" id="1.10.1040.10:FF:000004">
    <property type="entry name" value="Glycerol-3-phosphate dehydrogenase [NAD(+)]"/>
    <property type="match status" value="1"/>
</dbReference>
<dbReference type="InterPro" id="IPR008927">
    <property type="entry name" value="6-PGluconate_DH-like_C_sf"/>
</dbReference>
<dbReference type="InterPro" id="IPR017751">
    <property type="entry name" value="G3P_DH_NAD-dep_euk"/>
</dbReference>
<dbReference type="GO" id="GO:0046168">
    <property type="term" value="P:glycerol-3-phosphate catabolic process"/>
    <property type="evidence" value="ECO:0007669"/>
    <property type="project" value="UniProtKB-UniRule"/>
</dbReference>
<sequence>MSGLRPEMVSTASTQSLHDDPPSMPPSRSGSPLGFHIKSLPGSRPVSPTLDGIATPGSSRPPSPLLRAMANMSMSRKGDDEDDEESQDGEGGSKQRRPSIGESLSRKNSLKAPIPRRGSSPALAPFLAKYEEYTGEGDKKEKICVIGSGSWGTALARLAAQNAAEKEGFDEEVRFWVRQREIPGKGLLTDIINETHENARYLPEMKLPDNLVAVPSLTEVVKGATLIVFCVPHQFLPPVIKELSQPGVLTKGARAISAIKGIEVDLKNHEIHTYPSILEKKLGLPCSALGGANIALEVAKEEFCETTVGCPSPEDCALWEAVFSTKMFRVHAVTDVAGVSLSGALKNVVALAAGFVDGLDMGGNTKSAVIRAGLLEMQAFTLEFFPSATPETFSHHSAGVADLITAESVALYGEAQNTSFGGRNRKCAEAFVRSPEKTFEQLEEELLNGQRLQGVITSEEIYDFLASRDRLEGYPLFEKVYHICKREMDPKELFEAL</sequence>